<organism evidence="2 3">
    <name type="scientific">Candidatus Wallbacteria bacterium GWC2_49_35</name>
    <dbReference type="NCBI Taxonomy" id="1817813"/>
    <lineage>
        <taxon>Bacteria</taxon>
        <taxon>Candidatus Walliibacteriota</taxon>
    </lineage>
</organism>
<feature type="chain" id="PRO_5009533576" description="Clostripain" evidence="1">
    <location>
        <begin position="26"/>
        <end position="412"/>
    </location>
</feature>
<keyword evidence="1" id="KW-0732">Signal</keyword>
<comment type="caution">
    <text evidence="2">The sequence shown here is derived from an EMBL/GenBank/DDBJ whole genome shotgun (WGS) entry which is preliminary data.</text>
</comment>
<dbReference type="AlphaFoldDB" id="A0A1F7WT44"/>
<accession>A0A1F7WT44</accession>
<sequence length="412" mass="45401">MKLYFKILSAAAALVLFLPFSPSQAGVSEAQARSGSVKKWTFMVYMCADNDLDARGPEDIAELELAGSSENSNILVQLDRANGPARRYYITKRAPESPVDDWGVTSKMEADLGELDMGDHRQLVDFFRWSAENHPAEKYALVIWNHGSGWKPAARAAGATNPETRAIAFDFDSKNSISTPALGEAMRAMSGIISKKVDILVMDACLMQMIEVAWEVSDDVNYICASEDIEPDSGMPYRPVCDIINKYPKVSARALSIITAGAFAEKFTKTSTPHTYSVVDCARLGELKTALDGLCAYAITEKERLRDAVKKSAAASQRFTYRDYADLGDFIIRLSSADADEELQLKCALVKAAYMKCVLSNKTYGEALKCASGISVYLPLRSVKQAYSTLKFTADSLWDEMLRGVLELKEGW</sequence>
<dbReference type="InterPro" id="IPR005077">
    <property type="entry name" value="Peptidase_C11"/>
</dbReference>
<dbReference type="STRING" id="1817813.A2008_11260"/>
<dbReference type="PANTHER" id="PTHR37835">
    <property type="entry name" value="ALPHA-CLOSTRIPAIN"/>
    <property type="match status" value="1"/>
</dbReference>
<protein>
    <recommendedName>
        <fullName evidence="4">Clostripain</fullName>
    </recommendedName>
</protein>
<dbReference type="Pfam" id="PF03415">
    <property type="entry name" value="Peptidase_C11"/>
    <property type="match status" value="1"/>
</dbReference>
<feature type="signal peptide" evidence="1">
    <location>
        <begin position="1"/>
        <end position="25"/>
    </location>
</feature>
<evidence type="ECO:0000313" key="3">
    <source>
        <dbReference type="Proteomes" id="UP000178735"/>
    </source>
</evidence>
<evidence type="ECO:0000256" key="1">
    <source>
        <dbReference type="SAM" id="SignalP"/>
    </source>
</evidence>
<reference evidence="2 3" key="1">
    <citation type="journal article" date="2016" name="Nat. Commun.">
        <title>Thousands of microbial genomes shed light on interconnected biogeochemical processes in an aquifer system.</title>
        <authorList>
            <person name="Anantharaman K."/>
            <person name="Brown C.T."/>
            <person name="Hug L.A."/>
            <person name="Sharon I."/>
            <person name="Castelle C.J."/>
            <person name="Probst A.J."/>
            <person name="Thomas B.C."/>
            <person name="Singh A."/>
            <person name="Wilkins M.J."/>
            <person name="Karaoz U."/>
            <person name="Brodie E.L."/>
            <person name="Williams K.H."/>
            <person name="Hubbard S.S."/>
            <person name="Banfield J.F."/>
        </authorList>
    </citation>
    <scope>NUCLEOTIDE SEQUENCE [LARGE SCALE GENOMIC DNA]</scope>
</reference>
<proteinExistence type="predicted"/>
<evidence type="ECO:0008006" key="4">
    <source>
        <dbReference type="Google" id="ProtNLM"/>
    </source>
</evidence>
<dbReference type="EMBL" id="MGFH01000087">
    <property type="protein sequence ID" value="OGM05953.1"/>
    <property type="molecule type" value="Genomic_DNA"/>
</dbReference>
<dbReference type="Proteomes" id="UP000178735">
    <property type="component" value="Unassembled WGS sequence"/>
</dbReference>
<dbReference type="PANTHER" id="PTHR37835:SF1">
    <property type="entry name" value="ALPHA-CLOSTRIPAIN"/>
    <property type="match status" value="1"/>
</dbReference>
<gene>
    <name evidence="2" type="ORF">A2008_11260</name>
</gene>
<dbReference type="Gene3D" id="3.40.50.11970">
    <property type="match status" value="1"/>
</dbReference>
<evidence type="ECO:0000313" key="2">
    <source>
        <dbReference type="EMBL" id="OGM05953.1"/>
    </source>
</evidence>
<name>A0A1F7WT44_9BACT</name>